<protein>
    <submittedName>
        <fullName evidence="2">Rho GTPase-activating protein 20</fullName>
    </submittedName>
</protein>
<proteinExistence type="predicted"/>
<evidence type="ECO:0000313" key="3">
    <source>
        <dbReference type="Proteomes" id="UP000314294"/>
    </source>
</evidence>
<comment type="caution">
    <text evidence="2">The sequence shown here is derived from an EMBL/GenBank/DDBJ whole genome shotgun (WGS) entry which is preliminary data.</text>
</comment>
<dbReference type="GO" id="GO:0005096">
    <property type="term" value="F:GTPase activator activity"/>
    <property type="evidence" value="ECO:0007669"/>
    <property type="project" value="TreeGrafter"/>
</dbReference>
<feature type="region of interest" description="Disordered" evidence="1">
    <location>
        <begin position="423"/>
        <end position="463"/>
    </location>
</feature>
<name>A0A4Z2ETA8_9TELE</name>
<accession>A0A4Z2ETA8</accession>
<reference evidence="2 3" key="1">
    <citation type="submission" date="2019-03" db="EMBL/GenBank/DDBJ databases">
        <title>First draft genome of Liparis tanakae, snailfish: a comprehensive survey of snailfish specific genes.</title>
        <authorList>
            <person name="Kim W."/>
            <person name="Song I."/>
            <person name="Jeong J.-H."/>
            <person name="Kim D."/>
            <person name="Kim S."/>
            <person name="Ryu S."/>
            <person name="Song J.Y."/>
            <person name="Lee S.K."/>
        </authorList>
    </citation>
    <scope>NUCLEOTIDE SEQUENCE [LARGE SCALE GENOMIC DNA]</scope>
    <source>
        <tissue evidence="2">Muscle</tissue>
    </source>
</reference>
<dbReference type="EMBL" id="SRLO01003297">
    <property type="protein sequence ID" value="TNN31614.1"/>
    <property type="molecule type" value="Genomic_DNA"/>
</dbReference>
<dbReference type="Proteomes" id="UP000314294">
    <property type="component" value="Unassembled WGS sequence"/>
</dbReference>
<evidence type="ECO:0000256" key="1">
    <source>
        <dbReference type="SAM" id="MobiDB-lite"/>
    </source>
</evidence>
<feature type="compositionally biased region" description="Low complexity" evidence="1">
    <location>
        <begin position="149"/>
        <end position="159"/>
    </location>
</feature>
<keyword evidence="3" id="KW-1185">Reference proteome</keyword>
<feature type="compositionally biased region" description="Low complexity" evidence="1">
    <location>
        <begin position="320"/>
        <end position="331"/>
    </location>
</feature>
<dbReference type="PANTHER" id="PTHR23179">
    <property type="entry name" value="T-CELL ACTIVATION RHO GTPASE ACTIVATING PROTEIN-RELATED"/>
    <property type="match status" value="1"/>
</dbReference>
<dbReference type="AlphaFoldDB" id="A0A4Z2ETA8"/>
<feature type="compositionally biased region" description="Basic and acidic residues" evidence="1">
    <location>
        <begin position="254"/>
        <end position="269"/>
    </location>
</feature>
<organism evidence="2 3">
    <name type="scientific">Liparis tanakae</name>
    <name type="common">Tanaka's snailfish</name>
    <dbReference type="NCBI Taxonomy" id="230148"/>
    <lineage>
        <taxon>Eukaryota</taxon>
        <taxon>Metazoa</taxon>
        <taxon>Chordata</taxon>
        <taxon>Craniata</taxon>
        <taxon>Vertebrata</taxon>
        <taxon>Euteleostomi</taxon>
        <taxon>Actinopterygii</taxon>
        <taxon>Neopterygii</taxon>
        <taxon>Teleostei</taxon>
        <taxon>Neoteleostei</taxon>
        <taxon>Acanthomorphata</taxon>
        <taxon>Eupercaria</taxon>
        <taxon>Perciformes</taxon>
        <taxon>Cottioidei</taxon>
        <taxon>Cottales</taxon>
        <taxon>Liparidae</taxon>
        <taxon>Liparis</taxon>
    </lineage>
</organism>
<dbReference type="OrthoDB" id="9994905at2759"/>
<feature type="compositionally biased region" description="Low complexity" evidence="1">
    <location>
        <begin position="180"/>
        <end position="204"/>
    </location>
</feature>
<evidence type="ECO:0000313" key="2">
    <source>
        <dbReference type="EMBL" id="TNN31614.1"/>
    </source>
</evidence>
<feature type="compositionally biased region" description="Basic and acidic residues" evidence="1">
    <location>
        <begin position="115"/>
        <end position="126"/>
    </location>
</feature>
<dbReference type="PANTHER" id="PTHR23179:SF3">
    <property type="entry name" value="RHO GTPASE-ACTIVATING PROTEIN 20"/>
    <property type="match status" value="1"/>
</dbReference>
<feature type="region of interest" description="Disordered" evidence="1">
    <location>
        <begin position="76"/>
        <end position="333"/>
    </location>
</feature>
<gene>
    <name evidence="2" type="primary">ARHGAP20_0</name>
    <name evidence="2" type="ORF">EYF80_058229</name>
</gene>
<feature type="compositionally biased region" description="Gly residues" evidence="1">
    <location>
        <begin position="218"/>
        <end position="235"/>
    </location>
</feature>
<sequence length="463" mass="48234">MRTRTLWILTSPLQPLNHRASRECLRPAPENQIDLDEWRSPSDLSCPSSLTPGSGPQVCELVKFMIEHCEQIVGEDPSSLFGGPPRRLAAEETGSDPPLDPLTDSSYDSLENELDSPRRARTRQDSLDSILTFSDYDPDPPEPRRDAPAADASSALELLSLDRRRKSAPAIAYATEFRPRGAPAASSSGDSLDSLSSAGGRLPSRSPPSRLPLSGTRGSAGGPVAPGGAAAGCGGRHPNAWLKNGRRLSLTQPEAEKWETSGRHGERGGAKLPPRASRRGSKDAGRVKGRPGPKPPPSCSPPSHHRSTGSLQLPTAPWLSSSDGSPSSEQSAANPEAVIAVVVLPAERAVPVSVQAALRGGGGGVRRRAPRAPGVGARAPARGSRRRRAAAAAQRPAAGGLGGGVPLLPLAQRHQGGEGLLLLSPARRPARRPAGGARPGGESQGAAEEVQRPRAGLRPAGLC</sequence>
<feature type="region of interest" description="Disordered" evidence="1">
    <location>
        <begin position="358"/>
        <end position="403"/>
    </location>
</feature>
<feature type="compositionally biased region" description="Low complexity" evidence="1">
    <location>
        <begin position="371"/>
        <end position="382"/>
    </location>
</feature>